<evidence type="ECO:0000313" key="2">
    <source>
        <dbReference type="Proteomes" id="UP001605036"/>
    </source>
</evidence>
<dbReference type="Proteomes" id="UP001605036">
    <property type="component" value="Unassembled WGS sequence"/>
</dbReference>
<proteinExistence type="predicted"/>
<keyword evidence="2" id="KW-1185">Reference proteome</keyword>
<sequence length="146" mass="16827">MDGICKSTLAKQLLIHVRNQFDFACFLEFEDIQTKPKWEDIEKLVARNLFRGREKSRLVITTCVKGFMSQYGFIEHDVPFMSRLESEELFKGQIRSSLRDALLRMRTANSLDEIVDIASDQELNIEASRDDGVTKNIAAVSVFLDY</sequence>
<gene>
    <name evidence="1" type="ORF">R1flu_015842</name>
</gene>
<dbReference type="EMBL" id="JBHFFA010000004">
    <property type="protein sequence ID" value="KAL2631156.1"/>
    <property type="molecule type" value="Genomic_DNA"/>
</dbReference>
<reference evidence="1 2" key="1">
    <citation type="submission" date="2024-09" db="EMBL/GenBank/DDBJ databases">
        <title>Chromosome-scale assembly of Riccia fluitans.</title>
        <authorList>
            <person name="Paukszto L."/>
            <person name="Sawicki J."/>
            <person name="Karawczyk K."/>
            <person name="Piernik-Szablinska J."/>
            <person name="Szczecinska M."/>
            <person name="Mazdziarz M."/>
        </authorList>
    </citation>
    <scope>NUCLEOTIDE SEQUENCE [LARGE SCALE GENOMIC DNA]</scope>
    <source>
        <strain evidence="1">Rf_01</strain>
        <tissue evidence="1">Aerial parts of the thallus</tissue>
    </source>
</reference>
<comment type="caution">
    <text evidence="1">The sequence shown here is derived from an EMBL/GenBank/DDBJ whole genome shotgun (WGS) entry which is preliminary data.</text>
</comment>
<name>A0ABD1YK47_9MARC</name>
<organism evidence="1 2">
    <name type="scientific">Riccia fluitans</name>
    <dbReference type="NCBI Taxonomy" id="41844"/>
    <lineage>
        <taxon>Eukaryota</taxon>
        <taxon>Viridiplantae</taxon>
        <taxon>Streptophyta</taxon>
        <taxon>Embryophyta</taxon>
        <taxon>Marchantiophyta</taxon>
        <taxon>Marchantiopsida</taxon>
        <taxon>Marchantiidae</taxon>
        <taxon>Marchantiales</taxon>
        <taxon>Ricciaceae</taxon>
        <taxon>Riccia</taxon>
    </lineage>
</organism>
<protein>
    <submittedName>
        <fullName evidence="1">Uncharacterized protein</fullName>
    </submittedName>
</protein>
<accession>A0ABD1YK47</accession>
<dbReference type="AlphaFoldDB" id="A0ABD1YK47"/>
<evidence type="ECO:0000313" key="1">
    <source>
        <dbReference type="EMBL" id="KAL2631156.1"/>
    </source>
</evidence>